<dbReference type="OrthoDB" id="10257153at2759"/>
<name>A0A6I9PPN6_9TELE</name>
<protein>
    <submittedName>
        <fullName evidence="3">Sperm-associated antigen 17-like</fullName>
    </submittedName>
</protein>
<dbReference type="PANTHER" id="PTHR21963:SF1">
    <property type="entry name" value="SPERM-ASSOCIATED ANTIGEN 17"/>
    <property type="match status" value="1"/>
</dbReference>
<dbReference type="InterPro" id="IPR026173">
    <property type="entry name" value="SPAG17"/>
</dbReference>
<accession>A0A6I9PPN6</accession>
<evidence type="ECO:0000256" key="1">
    <source>
        <dbReference type="SAM" id="MobiDB-lite"/>
    </source>
</evidence>
<feature type="compositionally biased region" description="Basic and acidic residues" evidence="1">
    <location>
        <begin position="145"/>
        <end position="160"/>
    </location>
</feature>
<evidence type="ECO:0000313" key="2">
    <source>
        <dbReference type="Proteomes" id="UP000504611"/>
    </source>
</evidence>
<feature type="non-terminal residue" evidence="3">
    <location>
        <position position="184"/>
    </location>
</feature>
<dbReference type="GO" id="GO:0005576">
    <property type="term" value="C:extracellular region"/>
    <property type="evidence" value="ECO:0007669"/>
    <property type="project" value="GOC"/>
</dbReference>
<dbReference type="KEGG" id="ncc:104962483"/>
<gene>
    <name evidence="3" type="primary">LOC104962483</name>
</gene>
<reference evidence="3" key="1">
    <citation type="submission" date="2025-08" db="UniProtKB">
        <authorList>
            <consortium name="RefSeq"/>
        </authorList>
    </citation>
    <scope>IDENTIFICATION</scope>
    <source>
        <tissue evidence="3">Muscle</tissue>
    </source>
</reference>
<dbReference type="GO" id="GO:1990716">
    <property type="term" value="C:axonemal central apparatus"/>
    <property type="evidence" value="ECO:0007669"/>
    <property type="project" value="TreeGrafter"/>
</dbReference>
<keyword evidence="2" id="KW-1185">Reference proteome</keyword>
<dbReference type="PANTHER" id="PTHR21963">
    <property type="entry name" value="PF6"/>
    <property type="match status" value="1"/>
</dbReference>
<dbReference type="GO" id="GO:1904158">
    <property type="term" value="P:axonemal central apparatus assembly"/>
    <property type="evidence" value="ECO:0007669"/>
    <property type="project" value="TreeGrafter"/>
</dbReference>
<dbReference type="GeneID" id="104962483"/>
<dbReference type="AlphaFoldDB" id="A0A6I9PPN6"/>
<proteinExistence type="predicted"/>
<dbReference type="GO" id="GO:0003351">
    <property type="term" value="P:epithelial cilium movement involved in extracellular fluid movement"/>
    <property type="evidence" value="ECO:0007669"/>
    <property type="project" value="TreeGrafter"/>
</dbReference>
<feature type="region of interest" description="Disordered" evidence="1">
    <location>
        <begin position="135"/>
        <end position="161"/>
    </location>
</feature>
<evidence type="ECO:0000313" key="3">
    <source>
        <dbReference type="RefSeq" id="XP_010789218.1"/>
    </source>
</evidence>
<dbReference type="RefSeq" id="XP_010789218.1">
    <property type="nucleotide sequence ID" value="XM_010790916.1"/>
</dbReference>
<organism evidence="2 3">
    <name type="scientific">Notothenia coriiceps</name>
    <name type="common">black rockcod</name>
    <dbReference type="NCBI Taxonomy" id="8208"/>
    <lineage>
        <taxon>Eukaryota</taxon>
        <taxon>Metazoa</taxon>
        <taxon>Chordata</taxon>
        <taxon>Craniata</taxon>
        <taxon>Vertebrata</taxon>
        <taxon>Euteleostomi</taxon>
        <taxon>Actinopterygii</taxon>
        <taxon>Neopterygii</taxon>
        <taxon>Teleostei</taxon>
        <taxon>Neoteleostei</taxon>
        <taxon>Acanthomorphata</taxon>
        <taxon>Eupercaria</taxon>
        <taxon>Perciformes</taxon>
        <taxon>Notothenioidei</taxon>
        <taxon>Nototheniidae</taxon>
        <taxon>Notothenia</taxon>
    </lineage>
</organism>
<sequence>MPLGLFPREVFQALPAGKRLRKIRRVCCQLDLCDIQNCRLRSLKDWHYAEHHSASIFQQVLQLASEDYCCLDTFRGSHNNILYVFCHNPMSPYRQCKEFWDVALHTDVKFRKYLEHVAESISDWTKEEELKRETMQLRNVSPAQDLRDEKSPDSAEREDTLEPVIRTGSLKVGIQKHIHYNSLL</sequence>
<dbReference type="Proteomes" id="UP000504611">
    <property type="component" value="Unplaced"/>
</dbReference>